<sequence>GHELTPSTMIFMILGSSVVMIVTCVLDMNALLDRFHNDILPFVRGEDRICACTCGRHQVYHVLPYDGGQSAVDSTNYFASDGVTKQEMDVILGLVLGLCISWSLLWLDGALHSVLRAWRAKQHHDVGLWSWIPRFCNLRDLCRRVHLKQTEDSGEDMVHIKQKLYHNGHRSL</sequence>
<dbReference type="Proteomes" id="UP000472263">
    <property type="component" value="Chromosome 5"/>
</dbReference>
<dbReference type="InParanoid" id="A0A667YVX6"/>
<dbReference type="GeneTree" id="ENSGT00400000023987"/>
<feature type="transmembrane region" description="Helical" evidence="1">
    <location>
        <begin position="12"/>
        <end position="32"/>
    </location>
</feature>
<reference evidence="2" key="2">
    <citation type="submission" date="2025-08" db="UniProtKB">
        <authorList>
            <consortium name="Ensembl"/>
        </authorList>
    </citation>
    <scope>IDENTIFICATION</scope>
</reference>
<evidence type="ECO:0000313" key="3">
    <source>
        <dbReference type="Proteomes" id="UP000472263"/>
    </source>
</evidence>
<evidence type="ECO:0000256" key="1">
    <source>
        <dbReference type="SAM" id="Phobius"/>
    </source>
</evidence>
<protein>
    <submittedName>
        <fullName evidence="2">Transmembrane protein 240</fullName>
    </submittedName>
</protein>
<dbReference type="PANTHER" id="PTHR28666:SF1">
    <property type="entry name" value="TRANSMEMBRANE PROTEIN 240"/>
    <property type="match status" value="1"/>
</dbReference>
<evidence type="ECO:0000313" key="2">
    <source>
        <dbReference type="Ensembl" id="ENSMMDP00005025231.1"/>
    </source>
</evidence>
<gene>
    <name evidence="2" type="primary">TMEM240</name>
    <name evidence="2" type="synonym">tmem240</name>
</gene>
<organism evidence="2 3">
    <name type="scientific">Myripristis murdjan</name>
    <name type="common">pinecone soldierfish</name>
    <dbReference type="NCBI Taxonomy" id="586833"/>
    <lineage>
        <taxon>Eukaryota</taxon>
        <taxon>Metazoa</taxon>
        <taxon>Chordata</taxon>
        <taxon>Craniata</taxon>
        <taxon>Vertebrata</taxon>
        <taxon>Euteleostomi</taxon>
        <taxon>Actinopterygii</taxon>
        <taxon>Neopterygii</taxon>
        <taxon>Teleostei</taxon>
        <taxon>Neoteleostei</taxon>
        <taxon>Acanthomorphata</taxon>
        <taxon>Holocentriformes</taxon>
        <taxon>Holocentridae</taxon>
        <taxon>Myripristis</taxon>
    </lineage>
</organism>
<dbReference type="PANTHER" id="PTHR28666">
    <property type="entry name" value="TRANSMEMBRANE PROTEIN 240"/>
    <property type="match status" value="1"/>
</dbReference>
<accession>A0A667YVX6</accession>
<keyword evidence="1" id="KW-0812">Transmembrane</keyword>
<proteinExistence type="predicted"/>
<dbReference type="Ensembl" id="ENSMMDT00005025765.1">
    <property type="protein sequence ID" value="ENSMMDP00005025231.1"/>
    <property type="gene ID" value="ENSMMDG00005012077.1"/>
</dbReference>
<name>A0A667YVX6_9TELE</name>
<keyword evidence="1" id="KW-1133">Transmembrane helix</keyword>
<keyword evidence="3" id="KW-1185">Reference proteome</keyword>
<dbReference type="InterPro" id="IPR027947">
    <property type="entry name" value="TMEM240"/>
</dbReference>
<reference evidence="2" key="1">
    <citation type="submission" date="2019-06" db="EMBL/GenBank/DDBJ databases">
        <authorList>
            <consortium name="Wellcome Sanger Institute Data Sharing"/>
        </authorList>
    </citation>
    <scope>NUCLEOTIDE SEQUENCE [LARGE SCALE GENOMIC DNA]</scope>
</reference>
<dbReference type="AlphaFoldDB" id="A0A667YVX6"/>
<reference evidence="2" key="3">
    <citation type="submission" date="2025-09" db="UniProtKB">
        <authorList>
            <consortium name="Ensembl"/>
        </authorList>
    </citation>
    <scope>IDENTIFICATION</scope>
</reference>
<keyword evidence="1" id="KW-0472">Membrane</keyword>
<feature type="transmembrane region" description="Helical" evidence="1">
    <location>
        <begin position="90"/>
        <end position="111"/>
    </location>
</feature>
<dbReference type="Pfam" id="PF15207">
    <property type="entry name" value="TMEM240"/>
    <property type="match status" value="1"/>
</dbReference>